<dbReference type="AlphaFoldDB" id="A0A6I5N185"/>
<evidence type="ECO:0000256" key="1">
    <source>
        <dbReference type="ARBA" id="ARBA00022676"/>
    </source>
</evidence>
<organism evidence="5 6">
    <name type="scientific">Bifidobacterium choloepi</name>
    <dbReference type="NCBI Taxonomy" id="2614131"/>
    <lineage>
        <taxon>Bacteria</taxon>
        <taxon>Bacillati</taxon>
        <taxon>Actinomycetota</taxon>
        <taxon>Actinomycetes</taxon>
        <taxon>Bifidobacteriales</taxon>
        <taxon>Bifidobacteriaceae</taxon>
        <taxon>Bifidobacterium</taxon>
    </lineage>
</organism>
<keyword evidence="2 5" id="KW-0808">Transferase</keyword>
<proteinExistence type="predicted"/>
<evidence type="ECO:0000256" key="3">
    <source>
        <dbReference type="SAM" id="MobiDB-lite"/>
    </source>
</evidence>
<evidence type="ECO:0000313" key="5">
    <source>
        <dbReference type="EMBL" id="NEG70367.1"/>
    </source>
</evidence>
<dbReference type="PANTHER" id="PTHR12526:SF510">
    <property type="entry name" value="D-INOSITOL 3-PHOSPHATE GLYCOSYLTRANSFERASE"/>
    <property type="match status" value="1"/>
</dbReference>
<keyword evidence="6" id="KW-1185">Reference proteome</keyword>
<reference evidence="5 6" key="1">
    <citation type="submission" date="2019-09" db="EMBL/GenBank/DDBJ databases">
        <title>Phylogenetic characterization of a novel taxon of the genus Bifidobacterium: Bifidobacterium choloepi sp. nov.</title>
        <authorList>
            <person name="Modesto M."/>
            <person name="Satti M."/>
        </authorList>
    </citation>
    <scope>NUCLEOTIDE SEQUENCE [LARGE SCALE GENOMIC DNA]</scope>
    <source>
        <strain evidence="5 6">BRDM6</strain>
    </source>
</reference>
<evidence type="ECO:0000256" key="2">
    <source>
        <dbReference type="ARBA" id="ARBA00022679"/>
    </source>
</evidence>
<feature type="region of interest" description="Disordered" evidence="3">
    <location>
        <begin position="1"/>
        <end position="22"/>
    </location>
</feature>
<dbReference type="SUPFAM" id="SSF53756">
    <property type="entry name" value="UDP-Glycosyltransferase/glycogen phosphorylase"/>
    <property type="match status" value="1"/>
</dbReference>
<name>A0A6I5N185_9BIFI</name>
<dbReference type="Pfam" id="PF00534">
    <property type="entry name" value="Glycos_transf_1"/>
    <property type="match status" value="1"/>
</dbReference>
<dbReference type="InterPro" id="IPR001296">
    <property type="entry name" value="Glyco_trans_1"/>
</dbReference>
<protein>
    <submittedName>
        <fullName evidence="5">Glycosyltransferase family 4 protein</fullName>
    </submittedName>
</protein>
<dbReference type="GO" id="GO:0016757">
    <property type="term" value="F:glycosyltransferase activity"/>
    <property type="evidence" value="ECO:0007669"/>
    <property type="project" value="UniProtKB-KW"/>
</dbReference>
<dbReference type="Proteomes" id="UP000469292">
    <property type="component" value="Unassembled WGS sequence"/>
</dbReference>
<keyword evidence="1" id="KW-0328">Glycosyltransferase</keyword>
<dbReference type="EMBL" id="VYSG01000003">
    <property type="protein sequence ID" value="NEG70367.1"/>
    <property type="molecule type" value="Genomic_DNA"/>
</dbReference>
<dbReference type="RefSeq" id="WP_163227962.1">
    <property type="nucleotide sequence ID" value="NZ_VYSG01000003.1"/>
</dbReference>
<gene>
    <name evidence="5" type="ORF">F6S87_07130</name>
</gene>
<feature type="compositionally biased region" description="Polar residues" evidence="3">
    <location>
        <begin position="10"/>
        <end position="19"/>
    </location>
</feature>
<dbReference type="CDD" id="cd03801">
    <property type="entry name" value="GT4_PimA-like"/>
    <property type="match status" value="1"/>
</dbReference>
<sequence>MIISIPAMERQTTSSNSDHAGTRRPQVAIINSGYLPIPAVSGGAVESLVTMLIDDNDHTGALDLTIFSIWTAEVERFVRDRQYRHTSVVLLKPPSPVTMADRVIFRVATAAIRRRRTVTFRFLMQRLWFVDQVGRLLAASEGRGRLRSSVALPRFDRIVLEDHCSLFWALKIHGNRRQFDGRVFLHLHSETHSCFGCNDEVHHSAKVLGVSQFVVDTMDRYLQDADGEGLPTSKRAVWRNGVDGARFRPATTDERRLARARFGLDESNVVLLFTGRLIPEKGAVHLVDAFASMAPHVPEAVLLIAGEPFSMGDNTRDPVRKRLHEAIADHGLEDRVRFAGFVDYEDIHYLYHAADISVLPSIMEDPAPLTVIESLASGKPIITTNSGGIPEYVDEECAILLQRDKDLTDRLAQSMIELARNESRRMAMGQAALLRGTTFNREYYAVQFGDLVGCPGISVVDEELNGHEKNDEHEERMR</sequence>
<dbReference type="Gene3D" id="3.40.50.2000">
    <property type="entry name" value="Glycogen Phosphorylase B"/>
    <property type="match status" value="2"/>
</dbReference>
<feature type="domain" description="Glycosyl transferase family 1" evidence="4">
    <location>
        <begin position="257"/>
        <end position="432"/>
    </location>
</feature>
<evidence type="ECO:0000313" key="6">
    <source>
        <dbReference type="Proteomes" id="UP000469292"/>
    </source>
</evidence>
<evidence type="ECO:0000259" key="4">
    <source>
        <dbReference type="Pfam" id="PF00534"/>
    </source>
</evidence>
<comment type="caution">
    <text evidence="5">The sequence shown here is derived from an EMBL/GenBank/DDBJ whole genome shotgun (WGS) entry which is preliminary data.</text>
</comment>
<dbReference type="PANTHER" id="PTHR12526">
    <property type="entry name" value="GLYCOSYLTRANSFERASE"/>
    <property type="match status" value="1"/>
</dbReference>
<accession>A0A6I5N185</accession>